<dbReference type="AlphaFoldDB" id="A0A8J6NWK1"/>
<dbReference type="Proteomes" id="UP000603434">
    <property type="component" value="Unassembled WGS sequence"/>
</dbReference>
<comment type="caution">
    <text evidence="1">The sequence shown here is derived from an EMBL/GenBank/DDBJ whole genome shotgun (WGS) entry which is preliminary data.</text>
</comment>
<dbReference type="EMBL" id="JACNJH010000220">
    <property type="protein sequence ID" value="MBC8362794.1"/>
    <property type="molecule type" value="Genomic_DNA"/>
</dbReference>
<evidence type="ECO:0000313" key="1">
    <source>
        <dbReference type="EMBL" id="MBC8362794.1"/>
    </source>
</evidence>
<gene>
    <name evidence="1" type="ORF">H8E23_15525</name>
</gene>
<evidence type="ECO:0008006" key="3">
    <source>
        <dbReference type="Google" id="ProtNLM"/>
    </source>
</evidence>
<evidence type="ECO:0000313" key="2">
    <source>
        <dbReference type="Proteomes" id="UP000603434"/>
    </source>
</evidence>
<organism evidence="1 2">
    <name type="scientific">Candidatus Desulfatibia profunda</name>
    <dbReference type="NCBI Taxonomy" id="2841695"/>
    <lineage>
        <taxon>Bacteria</taxon>
        <taxon>Pseudomonadati</taxon>
        <taxon>Thermodesulfobacteriota</taxon>
        <taxon>Desulfobacteria</taxon>
        <taxon>Desulfobacterales</taxon>
        <taxon>Desulfobacterales incertae sedis</taxon>
        <taxon>Candidatus Desulfatibia</taxon>
    </lineage>
</organism>
<protein>
    <recommendedName>
        <fullName evidence="3">Phage P1-related protein</fullName>
    </recommendedName>
</protein>
<proteinExistence type="predicted"/>
<reference evidence="1 2" key="1">
    <citation type="submission" date="2020-08" db="EMBL/GenBank/DDBJ databases">
        <title>Bridging the membrane lipid divide: bacteria of the FCB group superphylum have the potential to synthesize archaeal ether lipids.</title>
        <authorList>
            <person name="Villanueva L."/>
            <person name="Von Meijenfeldt F.A.B."/>
            <person name="Westbye A.B."/>
            <person name="Yadav S."/>
            <person name="Hopmans E.C."/>
            <person name="Dutilh B.E."/>
            <person name="Sinninghe Damste J.S."/>
        </authorList>
    </citation>
    <scope>NUCLEOTIDE SEQUENCE [LARGE SCALE GENOMIC DNA]</scope>
    <source>
        <strain evidence="1">NIOZ-UU30</strain>
    </source>
</reference>
<sequence>MPDWLPPLVLFADFKGNWDAYLDVIYTWFKQDFIDSKPMFQGQRLGLKRHPLTNGKEATFWHMISEGQEEDTRIPDFRRCERIRWPKPVIEHENDPKVKYWVSVKRKENRIHIWLEEEDYVVVLAARKGFLLPWTAFLVTKQHTIQKLRKEYERYWKNRP</sequence>
<name>A0A8J6NWK1_9BACT</name>
<accession>A0A8J6NWK1</accession>